<evidence type="ECO:0000256" key="5">
    <source>
        <dbReference type="ARBA" id="ARBA00017611"/>
    </source>
</evidence>
<reference evidence="13" key="1">
    <citation type="submission" date="2025-08" db="UniProtKB">
        <authorList>
            <consortium name="RefSeq"/>
        </authorList>
    </citation>
    <scope>IDENTIFICATION</scope>
</reference>
<dbReference type="Pfam" id="PF04597">
    <property type="entry name" value="Ribophorin_I"/>
    <property type="match status" value="1"/>
</dbReference>
<comment type="subunit">
    <text evidence="11">Component of the oligosaccharyltransferase (OST) complex.</text>
</comment>
<keyword evidence="6" id="KW-0812">Transmembrane</keyword>
<feature type="chain" id="PRO_5017846456" description="Dolichyl-diphosphooligosaccharide--protein glycosyltransferase subunit 1" evidence="11">
    <location>
        <begin position="21"/>
        <end position="210"/>
    </location>
</feature>
<dbReference type="GeneID" id="103520070"/>
<gene>
    <name evidence="13" type="primary">LOC103520070</name>
</gene>
<dbReference type="STRING" id="121845.A0A3Q0JJ18"/>
<keyword evidence="9" id="KW-1133">Transmembrane helix</keyword>
<dbReference type="GO" id="GO:0018279">
    <property type="term" value="P:protein N-linked glycosylation via asparagine"/>
    <property type="evidence" value="ECO:0007669"/>
    <property type="project" value="TreeGrafter"/>
</dbReference>
<dbReference type="AlphaFoldDB" id="A0A3Q0JJ18"/>
<dbReference type="PANTHER" id="PTHR21049">
    <property type="entry name" value="RIBOPHORIN I"/>
    <property type="match status" value="1"/>
</dbReference>
<evidence type="ECO:0000256" key="7">
    <source>
        <dbReference type="ARBA" id="ARBA00022729"/>
    </source>
</evidence>
<evidence type="ECO:0000256" key="3">
    <source>
        <dbReference type="ARBA" id="ARBA00004922"/>
    </source>
</evidence>
<evidence type="ECO:0000313" key="12">
    <source>
        <dbReference type="Proteomes" id="UP000079169"/>
    </source>
</evidence>
<evidence type="ECO:0000256" key="10">
    <source>
        <dbReference type="ARBA" id="ARBA00023136"/>
    </source>
</evidence>
<dbReference type="RefSeq" id="XP_026687133.1">
    <property type="nucleotide sequence ID" value="XM_026831332.1"/>
</dbReference>
<comment type="function">
    <text evidence="1 11">Subunit of the oligosaccharyl transferase (OST) complex that catalyzes the initial transfer of a defined glycan (Glc(3)Man(9)GlcNAc(2) in eukaryotes) from the lipid carrier dolichol-pyrophosphate to an asparagine residue within an Asn-X-Ser/Thr consensus motif in nascent polypeptide chains, the first step in protein N-glycosylation. N-glycosylation occurs cotranslationally and the complex associates with the Sec61 complex at the channel-forming translocon complex that mediates protein translocation across the endoplasmic reticulum (ER). All subunits are required for a maximal enzyme activity.</text>
</comment>
<protein>
    <recommendedName>
        <fullName evidence="5 11">Dolichyl-diphosphooligosaccharide--protein glycosyltransferase subunit 1</fullName>
    </recommendedName>
</protein>
<keyword evidence="10" id="KW-0472">Membrane</keyword>
<sequence length="210" mass="23335">MKSTVILLFLISVCISSSYSAVNQDIVFKNVDRVIDISTQITKINYKLVLENTGSKNVDSFDFVLEAETQKSVSYFSAEGGELLKSTLVAERVVLSGAEKTPAWKIVLKEPLKPKSTLNVDIEVALTGVLIPYPEQITQKEKQLVQYFGNQYVYSLYKTTSQKTTIQVGTKKVESFSKLNPTSQIDTSIVYGPYKNIAPLSFNKLSLATN</sequence>
<keyword evidence="8 11" id="KW-0256">Endoplasmic reticulum</keyword>
<comment type="pathway">
    <text evidence="3 11">Protein modification; protein glycosylation.</text>
</comment>
<feature type="non-terminal residue" evidence="13">
    <location>
        <position position="210"/>
    </location>
</feature>
<evidence type="ECO:0000256" key="9">
    <source>
        <dbReference type="ARBA" id="ARBA00022989"/>
    </source>
</evidence>
<dbReference type="KEGG" id="dci:103520070"/>
<evidence type="ECO:0000256" key="1">
    <source>
        <dbReference type="ARBA" id="ARBA00002791"/>
    </source>
</evidence>
<proteinExistence type="inferred from homology"/>
<keyword evidence="7 11" id="KW-0732">Signal</keyword>
<evidence type="ECO:0000256" key="4">
    <source>
        <dbReference type="ARBA" id="ARBA00008905"/>
    </source>
</evidence>
<evidence type="ECO:0000256" key="2">
    <source>
        <dbReference type="ARBA" id="ARBA00004115"/>
    </source>
</evidence>
<keyword evidence="12" id="KW-1185">Reference proteome</keyword>
<organism evidence="12 13">
    <name type="scientific">Diaphorina citri</name>
    <name type="common">Asian citrus psyllid</name>
    <dbReference type="NCBI Taxonomy" id="121845"/>
    <lineage>
        <taxon>Eukaryota</taxon>
        <taxon>Metazoa</taxon>
        <taxon>Ecdysozoa</taxon>
        <taxon>Arthropoda</taxon>
        <taxon>Hexapoda</taxon>
        <taxon>Insecta</taxon>
        <taxon>Pterygota</taxon>
        <taxon>Neoptera</taxon>
        <taxon>Paraneoptera</taxon>
        <taxon>Hemiptera</taxon>
        <taxon>Sternorrhyncha</taxon>
        <taxon>Psylloidea</taxon>
        <taxon>Psyllidae</taxon>
        <taxon>Diaphorininae</taxon>
        <taxon>Diaphorina</taxon>
    </lineage>
</organism>
<comment type="subcellular location">
    <subcellularLocation>
        <location evidence="2 11">Endoplasmic reticulum membrane</location>
        <topology evidence="2 11">Single-pass type I membrane protein</topology>
    </subcellularLocation>
</comment>
<evidence type="ECO:0000313" key="13">
    <source>
        <dbReference type="RefSeq" id="XP_026687133.1"/>
    </source>
</evidence>
<dbReference type="UniPathway" id="UPA00378"/>
<feature type="signal peptide" evidence="11">
    <location>
        <begin position="1"/>
        <end position="20"/>
    </location>
</feature>
<dbReference type="PaxDb" id="121845-A0A3Q0JJ18"/>
<comment type="similarity">
    <text evidence="4 11">Belongs to the OST1 family.</text>
</comment>
<dbReference type="InterPro" id="IPR007676">
    <property type="entry name" value="Ribophorin_I"/>
</dbReference>
<dbReference type="Proteomes" id="UP000079169">
    <property type="component" value="Unplaced"/>
</dbReference>
<dbReference type="GO" id="GO:0008250">
    <property type="term" value="C:oligosaccharyltransferase complex"/>
    <property type="evidence" value="ECO:0007669"/>
    <property type="project" value="UniProtKB-UniRule"/>
</dbReference>
<name>A0A3Q0JJ18_DIACI</name>
<accession>A0A3Q0JJ18</accession>
<evidence type="ECO:0000256" key="11">
    <source>
        <dbReference type="RuleBase" id="RU361143"/>
    </source>
</evidence>
<dbReference type="PANTHER" id="PTHR21049:SF0">
    <property type="entry name" value="DOLICHYL-DIPHOSPHOOLIGOSACCHARIDE--PROTEIN GLYCOSYLTRANSFERASE SUBUNIT 1"/>
    <property type="match status" value="1"/>
</dbReference>
<evidence type="ECO:0000256" key="6">
    <source>
        <dbReference type="ARBA" id="ARBA00022692"/>
    </source>
</evidence>
<evidence type="ECO:0000256" key="8">
    <source>
        <dbReference type="ARBA" id="ARBA00022824"/>
    </source>
</evidence>